<evidence type="ECO:0000256" key="1">
    <source>
        <dbReference type="ARBA" id="ARBA00004141"/>
    </source>
</evidence>
<keyword evidence="4 5" id="KW-0472">Membrane</keyword>
<dbReference type="InterPro" id="IPR043504">
    <property type="entry name" value="Peptidase_S1_PA_chymotrypsin"/>
</dbReference>
<dbReference type="AlphaFoldDB" id="A0A381PNM4"/>
<name>A0A381PNM4_9ZZZZ</name>
<evidence type="ECO:0000256" key="4">
    <source>
        <dbReference type="ARBA" id="ARBA00023136"/>
    </source>
</evidence>
<sequence>VVIDLVFGLLAVVAVFTGWRGGLIGRLGSWIGFAVAALATARWATATLDALNIVGKHQRLGAASAAVLLAGVAGHAVGWRIARGLRTFVPRPLRWVDSVAGVVIGTGAVVLLVWLLTPAFLSVRGWPRDQATASKAVEAVERWVPVTANGRGLLDRLTQDWGVVPIFDDDVPVVEVGEPPTEMAVNAEVLETAATSVIRVRAIACSQGQDGTGFVISPGMALTNAHVVAGSQNVEIALPGEMLSQATVLAFDSERDLALLRVDSKMEALPLESPIAGQLAAVIGHPGGGPLRSAPIRLVERVTAHARDLHDSVDTTRKVWFAASKLQTGDSGAPIINNNGSVVGVIFAVAPRDASDYERTAYALDRSEIAAFMAEVMAFGDRTVVNTGKCLR</sequence>
<feature type="transmembrane region" description="Helical" evidence="5">
    <location>
        <begin position="30"/>
        <end position="48"/>
    </location>
</feature>
<dbReference type="GO" id="GO:0009403">
    <property type="term" value="P:toxin biosynthetic process"/>
    <property type="evidence" value="ECO:0007669"/>
    <property type="project" value="InterPro"/>
</dbReference>
<dbReference type="InterPro" id="IPR003825">
    <property type="entry name" value="Colicin-V_CvpA"/>
</dbReference>
<dbReference type="GO" id="GO:0016020">
    <property type="term" value="C:membrane"/>
    <property type="evidence" value="ECO:0007669"/>
    <property type="project" value="UniProtKB-SubCell"/>
</dbReference>
<dbReference type="Gene3D" id="2.40.10.10">
    <property type="entry name" value="Trypsin-like serine proteases"/>
    <property type="match status" value="2"/>
</dbReference>
<feature type="transmembrane region" description="Helical" evidence="5">
    <location>
        <begin position="60"/>
        <end position="79"/>
    </location>
</feature>
<dbReference type="PANTHER" id="PTHR43019:SF23">
    <property type="entry name" value="PROTEASE DO-LIKE 5, CHLOROPLASTIC"/>
    <property type="match status" value="1"/>
</dbReference>
<evidence type="ECO:0000256" key="2">
    <source>
        <dbReference type="ARBA" id="ARBA00022692"/>
    </source>
</evidence>
<reference evidence="6" key="1">
    <citation type="submission" date="2018-05" db="EMBL/GenBank/DDBJ databases">
        <authorList>
            <person name="Lanie J.A."/>
            <person name="Ng W.-L."/>
            <person name="Kazmierczak K.M."/>
            <person name="Andrzejewski T.M."/>
            <person name="Davidsen T.M."/>
            <person name="Wayne K.J."/>
            <person name="Tettelin H."/>
            <person name="Glass J.I."/>
            <person name="Rusch D."/>
            <person name="Podicherti R."/>
            <person name="Tsui H.-C.T."/>
            <person name="Winkler M.E."/>
        </authorList>
    </citation>
    <scope>NUCLEOTIDE SEQUENCE</scope>
</reference>
<organism evidence="6">
    <name type="scientific">marine metagenome</name>
    <dbReference type="NCBI Taxonomy" id="408172"/>
    <lineage>
        <taxon>unclassified sequences</taxon>
        <taxon>metagenomes</taxon>
        <taxon>ecological metagenomes</taxon>
    </lineage>
</organism>
<evidence type="ECO:0008006" key="7">
    <source>
        <dbReference type="Google" id="ProtNLM"/>
    </source>
</evidence>
<feature type="non-terminal residue" evidence="6">
    <location>
        <position position="1"/>
    </location>
</feature>
<evidence type="ECO:0000313" key="6">
    <source>
        <dbReference type="EMBL" id="SUZ68621.1"/>
    </source>
</evidence>
<accession>A0A381PNM4</accession>
<evidence type="ECO:0000256" key="3">
    <source>
        <dbReference type="ARBA" id="ARBA00022989"/>
    </source>
</evidence>
<evidence type="ECO:0000256" key="5">
    <source>
        <dbReference type="SAM" id="Phobius"/>
    </source>
</evidence>
<comment type="subcellular location">
    <subcellularLocation>
        <location evidence="1">Membrane</location>
        <topology evidence="1">Multi-pass membrane protein</topology>
    </subcellularLocation>
</comment>
<proteinExistence type="predicted"/>
<dbReference type="InterPro" id="IPR009003">
    <property type="entry name" value="Peptidase_S1_PA"/>
</dbReference>
<dbReference type="Pfam" id="PF02674">
    <property type="entry name" value="Colicin_V"/>
    <property type="match status" value="1"/>
</dbReference>
<keyword evidence="2 5" id="KW-0812">Transmembrane</keyword>
<gene>
    <name evidence="6" type="ORF">METZ01_LOCUS21475</name>
</gene>
<dbReference type="SUPFAM" id="SSF50494">
    <property type="entry name" value="Trypsin-like serine proteases"/>
    <property type="match status" value="1"/>
</dbReference>
<dbReference type="EMBL" id="UINC01001039">
    <property type="protein sequence ID" value="SUZ68621.1"/>
    <property type="molecule type" value="Genomic_DNA"/>
</dbReference>
<protein>
    <recommendedName>
        <fullName evidence="7">Serine protease</fullName>
    </recommendedName>
</protein>
<keyword evidence="3 5" id="KW-1133">Transmembrane helix</keyword>
<dbReference type="PANTHER" id="PTHR43019">
    <property type="entry name" value="SERINE ENDOPROTEASE DEGS"/>
    <property type="match status" value="1"/>
</dbReference>
<feature type="transmembrane region" description="Helical" evidence="5">
    <location>
        <begin position="99"/>
        <end position="121"/>
    </location>
</feature>
<dbReference type="Pfam" id="PF13365">
    <property type="entry name" value="Trypsin_2"/>
    <property type="match status" value="1"/>
</dbReference>